<gene>
    <name evidence="2" type="ORF">PVP01_0001770</name>
</gene>
<evidence type="ECO:0000256" key="1">
    <source>
        <dbReference type="SAM" id="Phobius"/>
    </source>
</evidence>
<evidence type="ECO:0008006" key="3">
    <source>
        <dbReference type="Google" id="ProtNLM"/>
    </source>
</evidence>
<keyword evidence="1" id="KW-0812">Transmembrane</keyword>
<evidence type="ECO:0000313" key="2">
    <source>
        <dbReference type="EMBL" id="VUZ99462.1"/>
    </source>
</evidence>
<dbReference type="Pfam" id="PF12420">
    <property type="entry name" value="DUF3671"/>
    <property type="match status" value="1"/>
</dbReference>
<feature type="transmembrane region" description="Helical" evidence="1">
    <location>
        <begin position="227"/>
        <end position="249"/>
    </location>
</feature>
<keyword evidence="1" id="KW-1133">Transmembrane helix</keyword>
<sequence>MILLKNSNFKNIIKCFVIFKIFAFIILIWIYETDKYACIFRNFIEQFNVNRTLNRNFNRSLGVYEKNYKYHANGEIVSDNRKNKNITNNMNDKATYEYLKKGKLSELESYNKNYKKRYSKKKGLAKLECYCEKKIFDKICYIDNVTNKRKNQREPFLRKVLHKFAICFIIISLISIFGSIINILFGGEHGKTLITWCDGTTNSGCNPTKCKEDYKIMSGNLIKQLDYWNQVISCIGISIFFIFIIYIFIKIIKYEKIKAGIRKMNAKGFFLFLKDLL</sequence>
<dbReference type="Proteomes" id="UP000220605">
    <property type="component" value="Unassembled WGS sequence"/>
</dbReference>
<dbReference type="EMBL" id="FLZR02000003">
    <property type="protein sequence ID" value="VUZ99462.1"/>
    <property type="molecule type" value="Genomic_DNA"/>
</dbReference>
<dbReference type="AlphaFoldDB" id="A0A565A4N6"/>
<organism evidence="2">
    <name type="scientific">Plasmodium vivax</name>
    <name type="common">malaria parasite P. vivax</name>
    <dbReference type="NCBI Taxonomy" id="5855"/>
    <lineage>
        <taxon>Eukaryota</taxon>
        <taxon>Sar</taxon>
        <taxon>Alveolata</taxon>
        <taxon>Apicomplexa</taxon>
        <taxon>Aconoidasida</taxon>
        <taxon>Haemosporida</taxon>
        <taxon>Plasmodiidae</taxon>
        <taxon>Plasmodium</taxon>
        <taxon>Plasmodium (Plasmodium)</taxon>
    </lineage>
</organism>
<keyword evidence="1" id="KW-0472">Membrane</keyword>
<reference evidence="2" key="1">
    <citation type="submission" date="2016-07" db="EMBL/GenBank/DDBJ databases">
        <authorList>
            <consortium name="Pathogen Informatics"/>
        </authorList>
    </citation>
    <scope>NUCLEOTIDE SEQUENCE</scope>
</reference>
<proteinExistence type="predicted"/>
<accession>A0A565A4N6</accession>
<dbReference type="OrthoDB" id="10380844at2759"/>
<feature type="transmembrane region" description="Helical" evidence="1">
    <location>
        <begin position="160"/>
        <end position="185"/>
    </location>
</feature>
<feature type="transmembrane region" description="Helical" evidence="1">
    <location>
        <begin position="12"/>
        <end position="31"/>
    </location>
</feature>
<dbReference type="InterPro" id="IPR022139">
    <property type="entry name" value="Fam-L/Fam-M-like_plasmodium"/>
</dbReference>
<dbReference type="VEuPathDB" id="PlasmoDB:PVP01_0001770"/>
<protein>
    <recommendedName>
        <fullName evidence="3">Fam-l protein</fullName>
    </recommendedName>
</protein>
<name>A0A565A4N6_PLAVI</name>